<organism evidence="3 4">
    <name type="scientific">Lentinula boryana</name>
    <dbReference type="NCBI Taxonomy" id="40481"/>
    <lineage>
        <taxon>Eukaryota</taxon>
        <taxon>Fungi</taxon>
        <taxon>Dikarya</taxon>
        <taxon>Basidiomycota</taxon>
        <taxon>Agaricomycotina</taxon>
        <taxon>Agaricomycetes</taxon>
        <taxon>Agaricomycetidae</taxon>
        <taxon>Agaricales</taxon>
        <taxon>Marasmiineae</taxon>
        <taxon>Omphalotaceae</taxon>
        <taxon>Lentinula</taxon>
    </lineage>
</organism>
<comment type="caution">
    <text evidence="3">The sequence shown here is derived from an EMBL/GenBank/DDBJ whole genome shotgun (WGS) entry which is preliminary data.</text>
</comment>
<feature type="transmembrane region" description="Helical" evidence="1">
    <location>
        <begin position="155"/>
        <end position="175"/>
    </location>
</feature>
<feature type="transmembrane region" description="Helical" evidence="1">
    <location>
        <begin position="123"/>
        <end position="143"/>
    </location>
</feature>
<feature type="domain" description="DUF6534" evidence="2">
    <location>
        <begin position="203"/>
        <end position="281"/>
    </location>
</feature>
<evidence type="ECO:0000313" key="4">
    <source>
        <dbReference type="Proteomes" id="UP001163828"/>
    </source>
</evidence>
<dbReference type="Pfam" id="PF20152">
    <property type="entry name" value="DUF6534"/>
    <property type="match status" value="1"/>
</dbReference>
<proteinExistence type="predicted"/>
<feature type="transmembrane region" description="Helical" evidence="1">
    <location>
        <begin position="236"/>
        <end position="257"/>
    </location>
</feature>
<feature type="transmembrane region" description="Helical" evidence="1">
    <location>
        <begin position="84"/>
        <end position="108"/>
    </location>
</feature>
<feature type="transmembrane region" description="Helical" evidence="1">
    <location>
        <begin position="195"/>
        <end position="215"/>
    </location>
</feature>
<dbReference type="InterPro" id="IPR045339">
    <property type="entry name" value="DUF6534"/>
</dbReference>
<evidence type="ECO:0000313" key="3">
    <source>
        <dbReference type="EMBL" id="KAJ3996446.1"/>
    </source>
</evidence>
<dbReference type="Proteomes" id="UP001163828">
    <property type="component" value="Unassembled WGS sequence"/>
</dbReference>
<keyword evidence="1" id="KW-0472">Membrane</keyword>
<gene>
    <name evidence="3" type="ORF">F5050DRAFT_113993</name>
</gene>
<evidence type="ECO:0000256" key="1">
    <source>
        <dbReference type="SAM" id="Phobius"/>
    </source>
</evidence>
<sequence length="359" mass="39940">MVVSLHQSDIKQLSATALLFASWVNMGLYGVELVLCAYCLGWRCCMDNLPTGPTNTSGSPILQSNGDLRWVRKQSRSKRVGSKWFIIAALLNDTICTVALCLDTYFIVRFSNSSESMSSNNRLWPTALWILTTSLATTFEQTYFLHRYWTISKNWIITTTLAGLILCNFIFILIIDAAFIPTSNNSLVLEKLDAPFVSAIIITVVDISLAVILVWKLKSVKTTRLPTQRLIRKICIFVVGYGCITAVSSALMLVMWVVNVNGYMSIVYCLGRVYSLTVLCNFLFVSGWRNEAATADFHGELDSNWTVKLAIASDAAPFDSDCECSEGYGSSIILSGHTLIHLTRGLQSGQIDYVLLRTR</sequence>
<feature type="transmembrane region" description="Helical" evidence="1">
    <location>
        <begin position="263"/>
        <end position="284"/>
    </location>
</feature>
<dbReference type="EMBL" id="MU790613">
    <property type="protein sequence ID" value="KAJ3996446.1"/>
    <property type="molecule type" value="Genomic_DNA"/>
</dbReference>
<name>A0ABQ8QD55_9AGAR</name>
<keyword evidence="1" id="KW-1133">Transmembrane helix</keyword>
<evidence type="ECO:0000259" key="2">
    <source>
        <dbReference type="Pfam" id="PF20152"/>
    </source>
</evidence>
<reference evidence="3" key="1">
    <citation type="submission" date="2022-08" db="EMBL/GenBank/DDBJ databases">
        <authorList>
            <consortium name="DOE Joint Genome Institute"/>
            <person name="Min B."/>
            <person name="Riley R."/>
            <person name="Sierra-Patev S."/>
            <person name="Naranjo-Ortiz M."/>
            <person name="Looney B."/>
            <person name="Konkel Z."/>
            <person name="Slot J.C."/>
            <person name="Sakamoto Y."/>
            <person name="Steenwyk J.L."/>
            <person name="Rokas A."/>
            <person name="Carro J."/>
            <person name="Camarero S."/>
            <person name="Ferreira P."/>
            <person name="Molpeceres G."/>
            <person name="Ruiz-Duenas F.J."/>
            <person name="Serrano A."/>
            <person name="Henrissat B."/>
            <person name="Drula E."/>
            <person name="Hughes K.W."/>
            <person name="Mata J.L."/>
            <person name="Ishikawa N.K."/>
            <person name="Vargas-Isla R."/>
            <person name="Ushijima S."/>
            <person name="Smith C.A."/>
            <person name="Ahrendt S."/>
            <person name="Andreopoulos W."/>
            <person name="He G."/>
            <person name="Labutti K."/>
            <person name="Lipzen A."/>
            <person name="Ng V."/>
            <person name="Sandor L."/>
            <person name="Barry K."/>
            <person name="Martinez A.T."/>
            <person name="Xiao Y."/>
            <person name="Gibbons J.G."/>
            <person name="Terashima K."/>
            <person name="Hibbett D.S."/>
            <person name="Grigoriev I.V."/>
        </authorList>
    </citation>
    <scope>NUCLEOTIDE SEQUENCE</scope>
    <source>
        <strain evidence="3">TFB10827</strain>
    </source>
</reference>
<accession>A0ABQ8QD55</accession>
<feature type="transmembrane region" description="Helical" evidence="1">
    <location>
        <begin position="20"/>
        <end position="40"/>
    </location>
</feature>
<protein>
    <recommendedName>
        <fullName evidence="2">DUF6534 domain-containing protein</fullName>
    </recommendedName>
</protein>
<keyword evidence="1" id="KW-0812">Transmembrane</keyword>
<keyword evidence="4" id="KW-1185">Reference proteome</keyword>